<keyword evidence="2" id="KW-1185">Reference proteome</keyword>
<dbReference type="Proteomes" id="UP000798662">
    <property type="component" value="Chromosome 1"/>
</dbReference>
<evidence type="ECO:0000313" key="1">
    <source>
        <dbReference type="EMBL" id="KAK1861676.1"/>
    </source>
</evidence>
<comment type="caution">
    <text evidence="1">The sequence shown here is derived from an EMBL/GenBank/DDBJ whole genome shotgun (WGS) entry which is preliminary data.</text>
</comment>
<reference evidence="1" key="1">
    <citation type="submission" date="2019-11" db="EMBL/GenBank/DDBJ databases">
        <title>Nori genome reveals adaptations in red seaweeds to the harsh intertidal environment.</title>
        <authorList>
            <person name="Wang D."/>
            <person name="Mao Y."/>
        </authorList>
    </citation>
    <scope>NUCLEOTIDE SEQUENCE</scope>
    <source>
        <tissue evidence="1">Gametophyte</tissue>
    </source>
</reference>
<dbReference type="EMBL" id="CM020618">
    <property type="protein sequence ID" value="KAK1861676.1"/>
    <property type="molecule type" value="Genomic_DNA"/>
</dbReference>
<sequence length="657" mass="68709">MSTGAVAWPLANATAAAVLGPGVVVESISRNYLWVVIVGGILAFGMAWGIGANDVANAFATSVGAGSLSLQWACAIAAVMEFAGALLMGSQVTDTVRRGIIKVELFDPLRGGAANGPDVLLVGFLAALCSSTAWLIIATYFGLPVSTTHSIVGSLVGVGMAYGGPAAVIWLNPSKKGLGRLKNSMVGVVASWVVSPLLSAFFAVIIFLMVRTLVLRRANPFKNGLLFLPFFYAVTVAITIFFIIYKGSPQLQLDKKFSVTQAAKRFVERWEAETLAAAGVTKGGCAVDSSDDMGTGADLAGATIKGEGGGMAAGLGKMGFHVNIAEEQAALQDDEDVRAMHDRVEKFDPKAERLFMWLQIFTAAFDSFAHGANDVANSIGPFSSIYQLYHHRGQLSTFMSGDFEEDGVFSGGVRDGNLFREGSPLVDGASFCGSDGAGVDFFQCRAPADVAFPAVTPVHPDAQLAQFDLYDEAGVLATPNVTCASRCNVANYADYSSVKQEVPLWILAMGGAGIVLGLAMWGYRIIVAIGMKLTKLTPSRGFSIEVGAAVTVILASRVGLPVSTTHCQVGSTIGVGVVELKRGTVNWKQFAGIFAGWVFTVIATGGVAAAIFSFAIFSPSKFAVPQDLSTCPGHQLFAYDQATGQFNGIACAGAAVS</sequence>
<organism evidence="1 2">
    <name type="scientific">Pyropia yezoensis</name>
    <name type="common">Susabi-nori</name>
    <name type="synonym">Porphyra yezoensis</name>
    <dbReference type="NCBI Taxonomy" id="2788"/>
    <lineage>
        <taxon>Eukaryota</taxon>
        <taxon>Rhodophyta</taxon>
        <taxon>Bangiophyceae</taxon>
        <taxon>Bangiales</taxon>
        <taxon>Bangiaceae</taxon>
        <taxon>Pyropia</taxon>
    </lineage>
</organism>
<proteinExistence type="predicted"/>
<accession>A0ACC3BUF9</accession>
<gene>
    <name evidence="1" type="ORF">I4F81_004257</name>
</gene>
<protein>
    <submittedName>
        <fullName evidence="1">Uncharacterized protein</fullName>
    </submittedName>
</protein>
<evidence type="ECO:0000313" key="2">
    <source>
        <dbReference type="Proteomes" id="UP000798662"/>
    </source>
</evidence>
<name>A0ACC3BUF9_PYRYE</name>